<gene>
    <name evidence="4" type="ORF">H9710_04120</name>
</gene>
<dbReference type="PROSITE" id="PS51186">
    <property type="entry name" value="GNAT"/>
    <property type="match status" value="2"/>
</dbReference>
<keyword evidence="1 4" id="KW-0808">Transferase</keyword>
<feature type="domain" description="N-acetyltransferase" evidence="3">
    <location>
        <begin position="9"/>
        <end position="174"/>
    </location>
</feature>
<dbReference type="CDD" id="cd04301">
    <property type="entry name" value="NAT_SF"/>
    <property type="match status" value="2"/>
</dbReference>
<dbReference type="EC" id="2.3.1.-" evidence="4"/>
<protein>
    <submittedName>
        <fullName evidence="4">GNAT family N-acetyltransferase</fullName>
        <ecNumber evidence="4">2.3.1.-</ecNumber>
    </submittedName>
</protein>
<evidence type="ECO:0000259" key="3">
    <source>
        <dbReference type="PROSITE" id="PS51186"/>
    </source>
</evidence>
<evidence type="ECO:0000313" key="5">
    <source>
        <dbReference type="Proteomes" id="UP000826793"/>
    </source>
</evidence>
<proteinExistence type="predicted"/>
<dbReference type="GO" id="GO:0016747">
    <property type="term" value="F:acyltransferase activity, transferring groups other than amino-acyl groups"/>
    <property type="evidence" value="ECO:0007669"/>
    <property type="project" value="InterPro"/>
</dbReference>
<comment type="caution">
    <text evidence="4">The sequence shown here is derived from an EMBL/GenBank/DDBJ whole genome shotgun (WGS) entry which is preliminary data.</text>
</comment>
<dbReference type="SUPFAM" id="SSF55729">
    <property type="entry name" value="Acyl-CoA N-acyltransferases (Nat)"/>
    <property type="match status" value="2"/>
</dbReference>
<name>A0A9D2MW00_9FIRM</name>
<sequence>MTYYQDENLTIRPMLPSDCQAFYESFAAQGWHKPLAQFQRYFQEQEQGGKHILVAVWQGEVAGYTTLLPQAPAGPFAGKGWPEVCDFNVLEKFQRRGIGSRILEEAEDLAAQVSDTICLGVGLHRGYGAAQRLYVKRGYVPNGSGLWYRDQTLAPYAPCAGDDDLVLYLSKKLTRREFRPLTGEELVPELFRCFDRFQVVEKCWRKVEGQWVVKDVVFTERWGEEDYRFLCQCLRNTVATGGQVWGAFLEGRLKGFASVEGPLVGSRKQYADLTSIHVSADARGHGLGRRLFLLAESSARQLGAQALYISAHSSVESQAFYKAMGCVEAREYIPAHVEKEPCDCQLERQI</sequence>
<reference evidence="4" key="2">
    <citation type="submission" date="2021-04" db="EMBL/GenBank/DDBJ databases">
        <authorList>
            <person name="Gilroy R."/>
        </authorList>
    </citation>
    <scope>NUCLEOTIDE SEQUENCE</scope>
    <source>
        <strain evidence="4">CHK185-1770</strain>
    </source>
</reference>
<dbReference type="Pfam" id="PF00583">
    <property type="entry name" value="Acetyltransf_1"/>
    <property type="match status" value="2"/>
</dbReference>
<dbReference type="InterPro" id="IPR016181">
    <property type="entry name" value="Acyl_CoA_acyltransferase"/>
</dbReference>
<dbReference type="Gene3D" id="3.40.630.30">
    <property type="match status" value="2"/>
</dbReference>
<keyword evidence="2 4" id="KW-0012">Acyltransferase</keyword>
<dbReference type="Proteomes" id="UP000826793">
    <property type="component" value="Unassembled WGS sequence"/>
</dbReference>
<dbReference type="InterPro" id="IPR050832">
    <property type="entry name" value="Bact_Acetyltransf"/>
</dbReference>
<evidence type="ECO:0000256" key="2">
    <source>
        <dbReference type="ARBA" id="ARBA00023315"/>
    </source>
</evidence>
<organism evidence="4 5">
    <name type="scientific">Candidatus Acutalibacter pullicola</name>
    <dbReference type="NCBI Taxonomy" id="2838417"/>
    <lineage>
        <taxon>Bacteria</taxon>
        <taxon>Bacillati</taxon>
        <taxon>Bacillota</taxon>
        <taxon>Clostridia</taxon>
        <taxon>Eubacteriales</taxon>
        <taxon>Acutalibacteraceae</taxon>
        <taxon>Acutalibacter</taxon>
    </lineage>
</organism>
<evidence type="ECO:0000313" key="4">
    <source>
        <dbReference type="EMBL" id="HJB97747.1"/>
    </source>
</evidence>
<dbReference type="AlphaFoldDB" id="A0A9D2MW00"/>
<evidence type="ECO:0000256" key="1">
    <source>
        <dbReference type="ARBA" id="ARBA00022679"/>
    </source>
</evidence>
<accession>A0A9D2MW00</accession>
<dbReference type="InterPro" id="IPR000182">
    <property type="entry name" value="GNAT_dom"/>
</dbReference>
<dbReference type="EMBL" id="DWXG01000033">
    <property type="protein sequence ID" value="HJB97747.1"/>
    <property type="molecule type" value="Genomic_DNA"/>
</dbReference>
<feature type="domain" description="N-acetyltransferase" evidence="3">
    <location>
        <begin position="189"/>
        <end position="343"/>
    </location>
</feature>
<dbReference type="PANTHER" id="PTHR43877">
    <property type="entry name" value="AMINOALKYLPHOSPHONATE N-ACETYLTRANSFERASE-RELATED-RELATED"/>
    <property type="match status" value="1"/>
</dbReference>
<reference evidence="4" key="1">
    <citation type="journal article" date="2021" name="PeerJ">
        <title>Extensive microbial diversity within the chicken gut microbiome revealed by metagenomics and culture.</title>
        <authorList>
            <person name="Gilroy R."/>
            <person name="Ravi A."/>
            <person name="Getino M."/>
            <person name="Pursley I."/>
            <person name="Horton D.L."/>
            <person name="Alikhan N.F."/>
            <person name="Baker D."/>
            <person name="Gharbi K."/>
            <person name="Hall N."/>
            <person name="Watson M."/>
            <person name="Adriaenssens E.M."/>
            <person name="Foster-Nyarko E."/>
            <person name="Jarju S."/>
            <person name="Secka A."/>
            <person name="Antonio M."/>
            <person name="Oren A."/>
            <person name="Chaudhuri R.R."/>
            <person name="La Ragione R."/>
            <person name="Hildebrand F."/>
            <person name="Pallen M.J."/>
        </authorList>
    </citation>
    <scope>NUCLEOTIDE SEQUENCE</scope>
    <source>
        <strain evidence="4">CHK185-1770</strain>
    </source>
</reference>